<reference evidence="2" key="2">
    <citation type="journal article" date="2016" name="Fungal Biol.">
        <title>Ochratoxin A production by Penicillium thymicola.</title>
        <authorList>
            <person name="Nguyen H.D.T."/>
            <person name="McMullin D.R."/>
            <person name="Ponomareva E."/>
            <person name="Riley R."/>
            <person name="Pomraning K.R."/>
            <person name="Baker S.E."/>
            <person name="Seifert K.A."/>
        </authorList>
    </citation>
    <scope>NUCLEOTIDE SEQUENCE</scope>
    <source>
        <strain evidence="2">DAOM 180753</strain>
    </source>
</reference>
<evidence type="ECO:0000313" key="2">
    <source>
        <dbReference type="EMBL" id="KAJ9490679.1"/>
    </source>
</evidence>
<keyword evidence="3" id="KW-1185">Reference proteome</keyword>
<organism evidence="2 3">
    <name type="scientific">Penicillium thymicola</name>
    <dbReference type="NCBI Taxonomy" id="293382"/>
    <lineage>
        <taxon>Eukaryota</taxon>
        <taxon>Fungi</taxon>
        <taxon>Dikarya</taxon>
        <taxon>Ascomycota</taxon>
        <taxon>Pezizomycotina</taxon>
        <taxon>Eurotiomycetes</taxon>
        <taxon>Eurotiomycetidae</taxon>
        <taxon>Eurotiales</taxon>
        <taxon>Aspergillaceae</taxon>
        <taxon>Penicillium</taxon>
    </lineage>
</organism>
<accession>A0AAI9XBM0</accession>
<gene>
    <name evidence="2" type="ORF">VN97_g2600</name>
</gene>
<evidence type="ECO:0000313" key="3">
    <source>
        <dbReference type="Proteomes" id="UP001227192"/>
    </source>
</evidence>
<name>A0AAI9XBM0_PENTH</name>
<protein>
    <submittedName>
        <fullName evidence="2">Uncharacterized protein</fullName>
    </submittedName>
</protein>
<proteinExistence type="predicted"/>
<dbReference type="EMBL" id="LACB01000051">
    <property type="protein sequence ID" value="KAJ9490679.1"/>
    <property type="molecule type" value="Genomic_DNA"/>
</dbReference>
<sequence length="81" mass="9074">MQHKSTSIDPQPLNRIHGPAPQTTREYVLLSLFRSSTTCNGIILAFKQSHISIYPLVHRPLMNQRCAKDGAFISSARKSLP</sequence>
<dbReference type="AlphaFoldDB" id="A0AAI9XBM0"/>
<evidence type="ECO:0000256" key="1">
    <source>
        <dbReference type="SAM" id="MobiDB-lite"/>
    </source>
</evidence>
<comment type="caution">
    <text evidence="2">The sequence shown here is derived from an EMBL/GenBank/DDBJ whole genome shotgun (WGS) entry which is preliminary data.</text>
</comment>
<dbReference type="Proteomes" id="UP001227192">
    <property type="component" value="Unassembled WGS sequence"/>
</dbReference>
<feature type="region of interest" description="Disordered" evidence="1">
    <location>
        <begin position="1"/>
        <end position="20"/>
    </location>
</feature>
<reference evidence="2" key="1">
    <citation type="submission" date="2015-06" db="EMBL/GenBank/DDBJ databases">
        <authorList>
            <person name="Nguyen H."/>
        </authorList>
    </citation>
    <scope>NUCLEOTIDE SEQUENCE</scope>
    <source>
        <strain evidence="2">DAOM 180753</strain>
    </source>
</reference>